<dbReference type="InterPro" id="IPR010836">
    <property type="entry name" value="SapC"/>
</dbReference>
<accession>A0A9X2EME3</accession>
<sequence length="235" mass="26234">MAQIKALDKKAHSGLKLTQDITFDHVSGNHILPLVVQEIVQAAQSYPILFVKDQNTEQFKVVALTGLRPGENLFSGAEGWNGSYVPLQVRTYPFVLVKNPDNADQAVLCIDEESKMLGESGGEPLFDGEGEQTDYLKNRAQAVVETAQRVAVTESFIEFLVSKDLLVQKKLTLRVNEDDKPYDLTGFFVIDEEKLNGLSGEDFLELRKRGALPAIYASMMSSMQVQNLIRKKRLN</sequence>
<dbReference type="Pfam" id="PF07277">
    <property type="entry name" value="SapC"/>
    <property type="match status" value="1"/>
</dbReference>
<evidence type="ECO:0000313" key="1">
    <source>
        <dbReference type="EMBL" id="MCO1333755.1"/>
    </source>
</evidence>
<gene>
    <name evidence="1" type="ORF">MO867_05305</name>
</gene>
<name>A0A9X2EME3_9GAMM</name>
<dbReference type="EMBL" id="JALBWM010000014">
    <property type="protein sequence ID" value="MCO1333755.1"/>
    <property type="molecule type" value="Genomic_DNA"/>
</dbReference>
<dbReference type="Proteomes" id="UP001139028">
    <property type="component" value="Unassembled WGS sequence"/>
</dbReference>
<organism evidence="1 2">
    <name type="scientific">Microbulbifer okhotskensis</name>
    <dbReference type="NCBI Taxonomy" id="2926617"/>
    <lineage>
        <taxon>Bacteria</taxon>
        <taxon>Pseudomonadati</taxon>
        <taxon>Pseudomonadota</taxon>
        <taxon>Gammaproteobacteria</taxon>
        <taxon>Cellvibrionales</taxon>
        <taxon>Microbulbiferaceae</taxon>
        <taxon>Microbulbifer</taxon>
    </lineage>
</organism>
<keyword evidence="2" id="KW-1185">Reference proteome</keyword>
<reference evidence="1" key="1">
    <citation type="journal article" date="2022" name="Arch. Microbiol.">
        <title>Microbulbifer okhotskensis sp. nov., isolated from a deep bottom sediment of the Okhotsk Sea.</title>
        <authorList>
            <person name="Romanenko L."/>
            <person name="Kurilenko V."/>
            <person name="Otstavnykh N."/>
            <person name="Velansky P."/>
            <person name="Isaeva M."/>
            <person name="Mikhailov V."/>
        </authorList>
    </citation>
    <scope>NUCLEOTIDE SEQUENCE</scope>
    <source>
        <strain evidence="1">OS29</strain>
    </source>
</reference>
<proteinExistence type="predicted"/>
<dbReference type="AlphaFoldDB" id="A0A9X2EME3"/>
<evidence type="ECO:0000313" key="2">
    <source>
        <dbReference type="Proteomes" id="UP001139028"/>
    </source>
</evidence>
<comment type="caution">
    <text evidence="1">The sequence shown here is derived from an EMBL/GenBank/DDBJ whole genome shotgun (WGS) entry which is preliminary data.</text>
</comment>
<dbReference type="RefSeq" id="WP_252465201.1">
    <property type="nucleotide sequence ID" value="NZ_JALBWM010000014.1"/>
</dbReference>
<protein>
    <submittedName>
        <fullName evidence="1">SapC family protein</fullName>
    </submittedName>
</protein>